<evidence type="ECO:0000313" key="2">
    <source>
        <dbReference type="Proteomes" id="UP000444316"/>
    </source>
</evidence>
<reference evidence="1" key="1">
    <citation type="submission" date="2019-12" db="EMBL/GenBank/DDBJ databases">
        <title>Novel species isolated from a subtropical stream in China.</title>
        <authorList>
            <person name="Lu H."/>
        </authorList>
    </citation>
    <scope>NUCLEOTIDE SEQUENCE [LARGE SCALE GENOMIC DNA]</scope>
    <source>
        <strain evidence="1">FT93W</strain>
    </source>
</reference>
<name>A0A845I5D2_9BURK</name>
<dbReference type="EMBL" id="WWCL01000008">
    <property type="protein sequence ID" value="MYN47677.1"/>
    <property type="molecule type" value="Genomic_DNA"/>
</dbReference>
<dbReference type="AlphaFoldDB" id="A0A845I5D2"/>
<organism evidence="1 2">
    <name type="scientific">Duganella fentianensis</name>
    <dbReference type="NCBI Taxonomy" id="2692177"/>
    <lineage>
        <taxon>Bacteria</taxon>
        <taxon>Pseudomonadati</taxon>
        <taxon>Pseudomonadota</taxon>
        <taxon>Betaproteobacteria</taxon>
        <taxon>Burkholderiales</taxon>
        <taxon>Oxalobacteraceae</taxon>
        <taxon>Telluria group</taxon>
        <taxon>Duganella</taxon>
    </lineage>
</organism>
<gene>
    <name evidence="1" type="ORF">GTP23_21805</name>
</gene>
<proteinExistence type="predicted"/>
<evidence type="ECO:0000313" key="1">
    <source>
        <dbReference type="EMBL" id="MYN47677.1"/>
    </source>
</evidence>
<protein>
    <submittedName>
        <fullName evidence="1">Uncharacterized protein</fullName>
    </submittedName>
</protein>
<dbReference type="RefSeq" id="WP_161037058.1">
    <property type="nucleotide sequence ID" value="NZ_WWCL01000008.1"/>
</dbReference>
<comment type="caution">
    <text evidence="1">The sequence shown here is derived from an EMBL/GenBank/DDBJ whole genome shotgun (WGS) entry which is preliminary data.</text>
</comment>
<dbReference type="Proteomes" id="UP000444316">
    <property type="component" value="Unassembled WGS sequence"/>
</dbReference>
<sequence length="94" mass="10867">MTTYMAHRRPFRHGTCVHSTRRRASPSRGCDGAILRISDRIDMTLTMRIGADFRRQGSDTFPFLAFQLTQLLSKFGKPLKILKNFNFPDSEKMD</sequence>
<accession>A0A845I5D2</accession>
<keyword evidence="2" id="KW-1185">Reference proteome</keyword>